<name>B8F6I0_GLAP5</name>
<sequence>MEKTDRLVGFFDLHKNAFLQLIYLRIVSIVSNLIKFNV</sequence>
<dbReference type="STRING" id="557723.HAPS_1352"/>
<gene>
    <name evidence="1" type="ordered locus">HAPS_1352</name>
</gene>
<dbReference type="Proteomes" id="UP000006743">
    <property type="component" value="Chromosome"/>
</dbReference>
<evidence type="ECO:0000313" key="1">
    <source>
        <dbReference type="EMBL" id="ACL32932.1"/>
    </source>
</evidence>
<reference evidence="1 2" key="1">
    <citation type="journal article" date="2009" name="J. Bacteriol.">
        <title>Complete genome sequence of Haemophilus parasuis SH0165.</title>
        <authorList>
            <person name="Yue M."/>
            <person name="Yang F."/>
            <person name="Yang J."/>
            <person name="Bei W."/>
            <person name="Cai X."/>
            <person name="Chen L."/>
            <person name="Dong J."/>
            <person name="Zhou R."/>
            <person name="Jin M."/>
            <person name="Jin Q."/>
            <person name="Chen H."/>
        </authorList>
    </citation>
    <scope>NUCLEOTIDE SEQUENCE [LARGE SCALE GENOMIC DNA]</scope>
    <source>
        <strain evidence="1 2">SH0165</strain>
    </source>
</reference>
<accession>B8F6I0</accession>
<dbReference type="AlphaFoldDB" id="B8F6I0"/>
<proteinExistence type="predicted"/>
<keyword evidence="2" id="KW-1185">Reference proteome</keyword>
<dbReference type="HOGENOM" id="CLU_3328542_0_0_6"/>
<dbReference type="KEGG" id="hap:HAPS_1352"/>
<organism evidence="1 2">
    <name type="scientific">Glaesserella parasuis serovar 5 (strain SH0165)</name>
    <name type="common">Haemophilus parasuis</name>
    <dbReference type="NCBI Taxonomy" id="557723"/>
    <lineage>
        <taxon>Bacteria</taxon>
        <taxon>Pseudomonadati</taxon>
        <taxon>Pseudomonadota</taxon>
        <taxon>Gammaproteobacteria</taxon>
        <taxon>Pasteurellales</taxon>
        <taxon>Pasteurellaceae</taxon>
        <taxon>Glaesserella</taxon>
    </lineage>
</organism>
<protein>
    <submittedName>
        <fullName evidence="1">Uncharacterized protein</fullName>
    </submittedName>
</protein>
<evidence type="ECO:0000313" key="2">
    <source>
        <dbReference type="Proteomes" id="UP000006743"/>
    </source>
</evidence>
<dbReference type="EMBL" id="CP001321">
    <property type="protein sequence ID" value="ACL32932.1"/>
    <property type="molecule type" value="Genomic_DNA"/>
</dbReference>